<gene>
    <name evidence="2" type="ORF">LIN78_10745</name>
</gene>
<reference evidence="2" key="1">
    <citation type="submission" date="2021-10" db="EMBL/GenBank/DDBJ databases">
        <title>The complete genome sequence of Leeia sp. TBRC 13508.</title>
        <authorList>
            <person name="Charoenyingcharoen P."/>
            <person name="Yukphan P."/>
        </authorList>
    </citation>
    <scope>NUCLEOTIDE SEQUENCE</scope>
    <source>
        <strain evidence="2">TBRC 13508</strain>
    </source>
</reference>
<accession>A0ABS8D7B1</accession>
<evidence type="ECO:0000313" key="3">
    <source>
        <dbReference type="Proteomes" id="UP001165395"/>
    </source>
</evidence>
<dbReference type="EMBL" id="JAJBZT010000005">
    <property type="protein sequence ID" value="MCB6184022.1"/>
    <property type="molecule type" value="Genomic_DNA"/>
</dbReference>
<evidence type="ECO:0000256" key="1">
    <source>
        <dbReference type="SAM" id="MobiDB-lite"/>
    </source>
</evidence>
<dbReference type="Proteomes" id="UP001165395">
    <property type="component" value="Unassembled WGS sequence"/>
</dbReference>
<evidence type="ECO:0000313" key="2">
    <source>
        <dbReference type="EMBL" id="MCB6184022.1"/>
    </source>
</evidence>
<feature type="region of interest" description="Disordered" evidence="1">
    <location>
        <begin position="123"/>
        <end position="162"/>
    </location>
</feature>
<sequence length="499" mass="54375">MNQQDKPDPIFDDLGESPVLSKLDALIRKHRPAGVDAPVLTDRVNKNSARFSAGFPTLIDPVTTEAPRPAITPDPVVTFEVAALEEPPLLLEIDDSNEATNSPSVIDAKPLARSNVPSSAAALQANPLLSSSSIPKPRPREHTALETNTPAVDAHKTSSKQTKTLYWEEEMLPPIPDHETAEAPTLEVAELSPPLLDDEIPVLDEIVIDDAAPDEIVLDEVIEEPLLILEADSLPAPFEEIIPDVDDAVAQVETPVEHIEALAPDEHVEDSTTLAIEDLPASVQVSETIEPLQPAFAPSVEPEAVETLDTAEELSVAPIEQSRLDAPPEETFEVEIAVTQEVASEDETENALEQPIFDLMGEILSAPTNSTDPIAAILATPVEEGTHDEVPVLTELALEYDEELLPLLDPQSRSDWVADMVEEVIQEITPKIRALVRAQLGLQIGGLMKTVTEEVSKQLQDSWRNELKRKIEKRVVDEVDANLKQHIIGQVIQPPTSNQ</sequence>
<protein>
    <submittedName>
        <fullName evidence="2">Uncharacterized protein</fullName>
    </submittedName>
</protein>
<name>A0ABS8D7B1_9NEIS</name>
<organism evidence="2 3">
    <name type="scientific">Leeia speluncae</name>
    <dbReference type="NCBI Taxonomy" id="2884804"/>
    <lineage>
        <taxon>Bacteria</taxon>
        <taxon>Pseudomonadati</taxon>
        <taxon>Pseudomonadota</taxon>
        <taxon>Betaproteobacteria</taxon>
        <taxon>Neisseriales</taxon>
        <taxon>Leeiaceae</taxon>
        <taxon>Leeia</taxon>
    </lineage>
</organism>
<dbReference type="RefSeq" id="WP_227180800.1">
    <property type="nucleotide sequence ID" value="NZ_JAJBZT010000005.1"/>
</dbReference>
<keyword evidence="3" id="KW-1185">Reference proteome</keyword>
<comment type="caution">
    <text evidence="2">The sequence shown here is derived from an EMBL/GenBank/DDBJ whole genome shotgun (WGS) entry which is preliminary data.</text>
</comment>
<proteinExistence type="predicted"/>